<protein>
    <submittedName>
        <fullName evidence="2">Uncharacterized protein</fullName>
    </submittedName>
</protein>
<organism evidence="2">
    <name type="scientific">marine metagenome</name>
    <dbReference type="NCBI Taxonomy" id="408172"/>
    <lineage>
        <taxon>unclassified sequences</taxon>
        <taxon>metagenomes</taxon>
        <taxon>ecological metagenomes</taxon>
    </lineage>
</organism>
<evidence type="ECO:0000256" key="1">
    <source>
        <dbReference type="SAM" id="Phobius"/>
    </source>
</evidence>
<evidence type="ECO:0000313" key="2">
    <source>
        <dbReference type="EMBL" id="SVB75015.1"/>
    </source>
</evidence>
<proteinExistence type="predicted"/>
<keyword evidence="1" id="KW-0812">Transmembrane</keyword>
<reference evidence="2" key="1">
    <citation type="submission" date="2018-05" db="EMBL/GenBank/DDBJ databases">
        <authorList>
            <person name="Lanie J.A."/>
            <person name="Ng W.-L."/>
            <person name="Kazmierczak K.M."/>
            <person name="Andrzejewski T.M."/>
            <person name="Davidsen T.M."/>
            <person name="Wayne K.J."/>
            <person name="Tettelin H."/>
            <person name="Glass J.I."/>
            <person name="Rusch D."/>
            <person name="Podicherti R."/>
            <person name="Tsui H.-C.T."/>
            <person name="Winkler M.E."/>
        </authorList>
    </citation>
    <scope>NUCLEOTIDE SEQUENCE</scope>
</reference>
<dbReference type="EMBL" id="UINC01055764">
    <property type="protein sequence ID" value="SVB75015.1"/>
    <property type="molecule type" value="Genomic_DNA"/>
</dbReference>
<sequence>MEKHIKYLYGLMIVGFLSLSIQLWLQTDAINELNVKMEAIRELLFRFA</sequence>
<accession>A0A382GJR2</accession>
<dbReference type="AlphaFoldDB" id="A0A382GJR2"/>
<keyword evidence="1" id="KW-1133">Transmembrane helix</keyword>
<feature type="transmembrane region" description="Helical" evidence="1">
    <location>
        <begin position="7"/>
        <end position="25"/>
    </location>
</feature>
<keyword evidence="1" id="KW-0472">Membrane</keyword>
<name>A0A382GJR2_9ZZZZ</name>
<gene>
    <name evidence="2" type="ORF">METZ01_LOCUS227869</name>
</gene>